<dbReference type="OrthoDB" id="9808620at2"/>
<dbReference type="AlphaFoldDB" id="A0A4P2PXC1"/>
<gene>
    <name evidence="6" type="ORF">SOCEGT47_019510</name>
</gene>
<dbReference type="InterPro" id="IPR036390">
    <property type="entry name" value="WH_DNA-bd_sf"/>
</dbReference>
<evidence type="ECO:0000256" key="1">
    <source>
        <dbReference type="ARBA" id="ARBA00009437"/>
    </source>
</evidence>
<keyword evidence="3" id="KW-0238">DNA-binding</keyword>
<keyword evidence="2" id="KW-0805">Transcription regulation</keyword>
<dbReference type="InterPro" id="IPR036388">
    <property type="entry name" value="WH-like_DNA-bd_sf"/>
</dbReference>
<keyword evidence="4" id="KW-0804">Transcription</keyword>
<dbReference type="InterPro" id="IPR058163">
    <property type="entry name" value="LysR-type_TF_proteobact-type"/>
</dbReference>
<dbReference type="GO" id="GO:0043565">
    <property type="term" value="F:sequence-specific DNA binding"/>
    <property type="evidence" value="ECO:0007669"/>
    <property type="project" value="TreeGrafter"/>
</dbReference>
<dbReference type="Gene3D" id="3.40.190.290">
    <property type="match status" value="1"/>
</dbReference>
<dbReference type="PANTHER" id="PTHR30537:SF5">
    <property type="entry name" value="HTH-TYPE TRANSCRIPTIONAL ACTIVATOR TTDR-RELATED"/>
    <property type="match status" value="1"/>
</dbReference>
<dbReference type="Proteomes" id="UP000295781">
    <property type="component" value="Chromosome"/>
</dbReference>
<protein>
    <recommendedName>
        <fullName evidence="5">HTH lysR-type domain-containing protein</fullName>
    </recommendedName>
</protein>
<dbReference type="Gene3D" id="1.10.10.10">
    <property type="entry name" value="Winged helix-like DNA-binding domain superfamily/Winged helix DNA-binding domain"/>
    <property type="match status" value="1"/>
</dbReference>
<evidence type="ECO:0000256" key="3">
    <source>
        <dbReference type="ARBA" id="ARBA00023125"/>
    </source>
</evidence>
<dbReference type="PROSITE" id="PS50931">
    <property type="entry name" value="HTH_LYSR"/>
    <property type="match status" value="1"/>
</dbReference>
<name>A0A4P2PXC1_SORCE</name>
<dbReference type="SUPFAM" id="SSF53850">
    <property type="entry name" value="Periplasmic binding protein-like II"/>
    <property type="match status" value="1"/>
</dbReference>
<evidence type="ECO:0000256" key="4">
    <source>
        <dbReference type="ARBA" id="ARBA00023163"/>
    </source>
</evidence>
<comment type="similarity">
    <text evidence="1">Belongs to the LysR transcriptional regulatory family.</text>
</comment>
<dbReference type="InterPro" id="IPR000847">
    <property type="entry name" value="LysR_HTH_N"/>
</dbReference>
<dbReference type="CDD" id="cd08422">
    <property type="entry name" value="PBP2_CrgA_like"/>
    <property type="match status" value="1"/>
</dbReference>
<dbReference type="FunFam" id="1.10.10.10:FF:000001">
    <property type="entry name" value="LysR family transcriptional regulator"/>
    <property type="match status" value="1"/>
</dbReference>
<evidence type="ECO:0000313" key="6">
    <source>
        <dbReference type="EMBL" id="AUX21467.1"/>
    </source>
</evidence>
<reference evidence="6 7" key="1">
    <citation type="submission" date="2015-09" db="EMBL/GenBank/DDBJ databases">
        <title>Sorangium comparison.</title>
        <authorList>
            <person name="Zaburannyi N."/>
            <person name="Bunk B."/>
            <person name="Overmann J."/>
            <person name="Mueller R."/>
        </authorList>
    </citation>
    <scope>NUCLEOTIDE SEQUENCE [LARGE SCALE GENOMIC DNA]</scope>
    <source>
        <strain evidence="6 7">So ceGT47</strain>
    </source>
</reference>
<evidence type="ECO:0000256" key="2">
    <source>
        <dbReference type="ARBA" id="ARBA00023015"/>
    </source>
</evidence>
<evidence type="ECO:0000259" key="5">
    <source>
        <dbReference type="PROSITE" id="PS50931"/>
    </source>
</evidence>
<dbReference type="SUPFAM" id="SSF46785">
    <property type="entry name" value="Winged helix' DNA-binding domain"/>
    <property type="match status" value="1"/>
</dbReference>
<feature type="domain" description="HTH lysR-type" evidence="5">
    <location>
        <begin position="2"/>
        <end position="59"/>
    </location>
</feature>
<dbReference type="EMBL" id="CP012670">
    <property type="protein sequence ID" value="AUX21467.1"/>
    <property type="molecule type" value="Genomic_DNA"/>
</dbReference>
<organism evidence="6 7">
    <name type="scientific">Sorangium cellulosum</name>
    <name type="common">Polyangium cellulosum</name>
    <dbReference type="NCBI Taxonomy" id="56"/>
    <lineage>
        <taxon>Bacteria</taxon>
        <taxon>Pseudomonadati</taxon>
        <taxon>Myxococcota</taxon>
        <taxon>Polyangia</taxon>
        <taxon>Polyangiales</taxon>
        <taxon>Polyangiaceae</taxon>
        <taxon>Sorangium</taxon>
    </lineage>
</organism>
<dbReference type="GO" id="GO:0003700">
    <property type="term" value="F:DNA-binding transcription factor activity"/>
    <property type="evidence" value="ECO:0007669"/>
    <property type="project" value="InterPro"/>
</dbReference>
<dbReference type="Pfam" id="PF00126">
    <property type="entry name" value="HTH_1"/>
    <property type="match status" value="1"/>
</dbReference>
<dbReference type="PANTHER" id="PTHR30537">
    <property type="entry name" value="HTH-TYPE TRANSCRIPTIONAL REGULATOR"/>
    <property type="match status" value="1"/>
</dbReference>
<dbReference type="RefSeq" id="WP_129346782.1">
    <property type="nucleotide sequence ID" value="NZ_CP012670.1"/>
</dbReference>
<proteinExistence type="inferred from homology"/>
<dbReference type="GO" id="GO:0006351">
    <property type="term" value="P:DNA-templated transcription"/>
    <property type="evidence" value="ECO:0007669"/>
    <property type="project" value="TreeGrafter"/>
</dbReference>
<dbReference type="InterPro" id="IPR005119">
    <property type="entry name" value="LysR_subst-bd"/>
</dbReference>
<accession>A0A4P2PXC1</accession>
<evidence type="ECO:0000313" key="7">
    <source>
        <dbReference type="Proteomes" id="UP000295781"/>
    </source>
</evidence>
<dbReference type="Pfam" id="PF03466">
    <property type="entry name" value="LysR_substrate"/>
    <property type="match status" value="1"/>
</dbReference>
<sequence length="288" mass="31639">MLSLPQIQAFIEVARTGSFAAASQRLSLPRSTVSARVRALEERLNVRLLHRTTRRVTLTDEGRSYMEQCEEAIDLLTKAESQLTRSSELAGAIRLTVPIDMPKPPLARLLGAFVERHPAIRIETVVSDEPLNLVAHNIDLALRGGSPGTPGLVARKLDESRLAFHASPDYIKRQRLGKALVHLHEHAIYDPAQRLPKRARSNLRPAPLATRSFELAKTFALQGRGIALLPESLCAEEVKTGALARLSSTHRIAPLPLYLVMPSRAHVPARVRALVEFLAGPRNASSIA</sequence>